<evidence type="ECO:0000256" key="1">
    <source>
        <dbReference type="SAM" id="MobiDB-lite"/>
    </source>
</evidence>
<name>A0A1I5YJ83_9GAMM</name>
<evidence type="ECO:0000313" key="2">
    <source>
        <dbReference type="EMBL" id="SFQ44220.1"/>
    </source>
</evidence>
<keyword evidence="3" id="KW-1185">Reference proteome</keyword>
<accession>A0A1I5YJ83</accession>
<reference evidence="3" key="1">
    <citation type="submission" date="2016-10" db="EMBL/GenBank/DDBJ databases">
        <authorList>
            <person name="Varghese N."/>
            <person name="Submissions S."/>
        </authorList>
    </citation>
    <scope>NUCLEOTIDE SEQUENCE [LARGE SCALE GENOMIC DNA]</scope>
    <source>
        <strain evidence="3">JCM 15604</strain>
    </source>
</reference>
<protein>
    <submittedName>
        <fullName evidence="2">Uncharacterized protein</fullName>
    </submittedName>
</protein>
<dbReference type="AlphaFoldDB" id="A0A1I5YJ83"/>
<proteinExistence type="predicted"/>
<organism evidence="2 3">
    <name type="scientific">Ectopseudomonas toyotomiensis</name>
    <dbReference type="NCBI Taxonomy" id="554344"/>
    <lineage>
        <taxon>Bacteria</taxon>
        <taxon>Pseudomonadati</taxon>
        <taxon>Pseudomonadota</taxon>
        <taxon>Gammaproteobacteria</taxon>
        <taxon>Pseudomonadales</taxon>
        <taxon>Pseudomonadaceae</taxon>
        <taxon>Ectopseudomonas</taxon>
    </lineage>
</organism>
<dbReference type="EMBL" id="FOXK01000014">
    <property type="protein sequence ID" value="SFQ44220.1"/>
    <property type="molecule type" value="Genomic_DNA"/>
</dbReference>
<gene>
    <name evidence="2" type="ORF">SAMN05216177_11464</name>
</gene>
<dbReference type="Proteomes" id="UP000182025">
    <property type="component" value="Unassembled WGS sequence"/>
</dbReference>
<sequence length="86" mass="9490">MNEAKLRVQVLCWPIRNKAHVAAFRHMGFDEPQDFAHDALAEALALMLPENGDVHDLKETASVTDHAAHSHGLGAMQDLHGKEAVR</sequence>
<evidence type="ECO:0000313" key="3">
    <source>
        <dbReference type="Proteomes" id="UP000182025"/>
    </source>
</evidence>
<feature type="region of interest" description="Disordered" evidence="1">
    <location>
        <begin position="65"/>
        <end position="86"/>
    </location>
</feature>